<feature type="transmembrane region" description="Helical" evidence="7">
    <location>
        <begin position="233"/>
        <end position="258"/>
    </location>
</feature>
<evidence type="ECO:0000256" key="7">
    <source>
        <dbReference type="SAM" id="Phobius"/>
    </source>
</evidence>
<organism evidence="9 10">
    <name type="scientific">Weeksella virosa (strain ATCC 43766 / DSM 16922 / JCM 21250 / CCUG 30538 / CDC 9751 / IAM 14551 / NBRC 16016 / NCTC 11634 / CL345/78)</name>
    <dbReference type="NCBI Taxonomy" id="865938"/>
    <lineage>
        <taxon>Bacteria</taxon>
        <taxon>Pseudomonadati</taxon>
        <taxon>Bacteroidota</taxon>
        <taxon>Flavobacteriia</taxon>
        <taxon>Flavobacteriales</taxon>
        <taxon>Weeksellaceae</taxon>
        <taxon>Weeksella</taxon>
    </lineage>
</organism>
<dbReference type="HOGENOM" id="CLU_013133_1_2_10"/>
<dbReference type="OrthoDB" id="9783013at2"/>
<sequence>MSIKLRLTIMNFLEFAVWGAYLTSMGNYLGSVGLGSKIGLFYAMQGIVSIFMPAIMGIIADRWIPVQRLLGLNHLLAAIFIIAAGYYGHIAGETVDFATIFTLYSFSVAFFMPNIALSNSTAYSILKQNKLNTIKAFPPIRTFGTVGFICAMLFVNFIGFDNGRLGFNFSSDPNFISFQSNYYQFYVSGIIGIILFLYSFTLPNCPISEKTEKQSFSDAFGFKAFALFRDKKMAIFFIFSMLLGVSLQITNGYANPFITSFKSIPEYANTWGANNANALISLSQISETLCILLIPFVLRKFGIKIVMLMAMVGWVLRFGLFGLGDPGSGVWMFILSMIVYGIAFDFFNVSGSLYVDNETDEKIRSSAQGVFMMMTNGFGATIGMLAAQYVVNHYVYNQTDLLAQLHGWQMSWFIFAGYALIVTILFAIIFKHKHDPKEVEKIIR</sequence>
<keyword evidence="10" id="KW-1185">Reference proteome</keyword>
<dbReference type="PROSITE" id="PS50850">
    <property type="entry name" value="MFS"/>
    <property type="match status" value="1"/>
</dbReference>
<feature type="transmembrane region" description="Helical" evidence="7">
    <location>
        <begin position="97"/>
        <end position="117"/>
    </location>
</feature>
<dbReference type="InterPro" id="IPR036259">
    <property type="entry name" value="MFS_trans_sf"/>
</dbReference>
<keyword evidence="3" id="KW-1003">Cell membrane</keyword>
<dbReference type="GO" id="GO:0015212">
    <property type="term" value="F:cytidine transmembrane transporter activity"/>
    <property type="evidence" value="ECO:0007669"/>
    <property type="project" value="TreeGrafter"/>
</dbReference>
<protein>
    <submittedName>
        <fullName evidence="9">Xanthosine permease</fullName>
    </submittedName>
</protein>
<evidence type="ECO:0000313" key="9">
    <source>
        <dbReference type="EMBL" id="ADX67357.1"/>
    </source>
</evidence>
<keyword evidence="4 7" id="KW-0812">Transmembrane</keyword>
<dbReference type="SUPFAM" id="SSF103473">
    <property type="entry name" value="MFS general substrate transporter"/>
    <property type="match status" value="1"/>
</dbReference>
<evidence type="ECO:0000256" key="2">
    <source>
        <dbReference type="ARBA" id="ARBA00022448"/>
    </source>
</evidence>
<dbReference type="PANTHER" id="PTHR23522:SF4">
    <property type="entry name" value="NUCLEOSIDE PERMEASE NUPG-RELATED"/>
    <property type="match status" value="1"/>
</dbReference>
<dbReference type="RefSeq" id="WP_013597749.1">
    <property type="nucleotide sequence ID" value="NC_015144.1"/>
</dbReference>
<dbReference type="Pfam" id="PF03825">
    <property type="entry name" value="Nuc_H_symport"/>
    <property type="match status" value="1"/>
</dbReference>
<reference evidence="9 10" key="1">
    <citation type="journal article" date="2011" name="Stand. Genomic Sci.">
        <title>Complete genome sequence of Weeksella virosa type strain (9751).</title>
        <authorList>
            <person name="Lang E."/>
            <person name="Teshima H."/>
            <person name="Lucas S."/>
            <person name="Lapidus A."/>
            <person name="Hammon N."/>
            <person name="Deshpande S."/>
            <person name="Nolan M."/>
            <person name="Cheng J.F."/>
            <person name="Pitluck S."/>
            <person name="Liolios K."/>
            <person name="Pagani I."/>
            <person name="Mikhailova N."/>
            <person name="Ivanova N."/>
            <person name="Mavromatis K."/>
            <person name="Pati A."/>
            <person name="Tapia R."/>
            <person name="Han C."/>
            <person name="Goodwin L."/>
            <person name="Chen A."/>
            <person name="Palaniappan K."/>
            <person name="Land M."/>
            <person name="Hauser L."/>
            <person name="Chang Y.J."/>
            <person name="Jeffries C.D."/>
            <person name="Brambilla E.M."/>
            <person name="Kopitz M."/>
            <person name="Rohde M."/>
            <person name="Goker M."/>
            <person name="Tindall B.J."/>
            <person name="Detter J.C."/>
            <person name="Woyke T."/>
            <person name="Bristow J."/>
            <person name="Eisen J.A."/>
            <person name="Markowitz V."/>
            <person name="Hugenholtz P."/>
            <person name="Klenk H.P."/>
            <person name="Kyrpides N.C."/>
        </authorList>
    </citation>
    <scope>NUCLEOTIDE SEQUENCE [LARGE SCALE GENOMIC DNA]</scope>
    <source>
        <strain evidence="10">ATCC 43766 / DSM 16922 / JCM 21250 / NBRC 16016 / NCTC 11634 / CL345/78</strain>
    </source>
</reference>
<dbReference type="STRING" id="865938.Weevi_0640"/>
<feature type="transmembrane region" description="Helical" evidence="7">
    <location>
        <begin position="40"/>
        <end position="60"/>
    </location>
</feature>
<feature type="transmembrane region" description="Helical" evidence="7">
    <location>
        <begin position="305"/>
        <end position="324"/>
    </location>
</feature>
<keyword evidence="5 7" id="KW-1133">Transmembrane helix</keyword>
<proteinExistence type="predicted"/>
<dbReference type="GO" id="GO:0005886">
    <property type="term" value="C:plasma membrane"/>
    <property type="evidence" value="ECO:0007669"/>
    <property type="project" value="UniProtKB-SubCell"/>
</dbReference>
<feature type="transmembrane region" description="Helical" evidence="7">
    <location>
        <begin position="370"/>
        <end position="390"/>
    </location>
</feature>
<evidence type="ECO:0000256" key="5">
    <source>
        <dbReference type="ARBA" id="ARBA00022989"/>
    </source>
</evidence>
<dbReference type="PANTHER" id="PTHR23522">
    <property type="entry name" value="BLL5896 PROTEIN"/>
    <property type="match status" value="1"/>
</dbReference>
<accession>F0P010</accession>
<dbReference type="GO" id="GO:0015213">
    <property type="term" value="F:uridine transmembrane transporter activity"/>
    <property type="evidence" value="ECO:0007669"/>
    <property type="project" value="TreeGrafter"/>
</dbReference>
<dbReference type="AlphaFoldDB" id="F0P010"/>
<feature type="transmembrane region" description="Helical" evidence="7">
    <location>
        <begin position="72"/>
        <end position="91"/>
    </location>
</feature>
<gene>
    <name evidence="9" type="ordered locus">Weevi_0640</name>
</gene>
<feature type="transmembrane region" description="Helical" evidence="7">
    <location>
        <begin position="12"/>
        <end position="34"/>
    </location>
</feature>
<evidence type="ECO:0000256" key="1">
    <source>
        <dbReference type="ARBA" id="ARBA00004651"/>
    </source>
</evidence>
<feature type="transmembrane region" description="Helical" evidence="7">
    <location>
        <begin position="180"/>
        <end position="200"/>
    </location>
</feature>
<evidence type="ECO:0000256" key="3">
    <source>
        <dbReference type="ARBA" id="ARBA00022475"/>
    </source>
</evidence>
<keyword evidence="2" id="KW-0813">Transport</keyword>
<dbReference type="InterPro" id="IPR020846">
    <property type="entry name" value="MFS_dom"/>
</dbReference>
<reference evidence="10" key="2">
    <citation type="journal article" date="2011" name="Stand. Genomic Sci.">
        <title>Complete genome sequence of Weeksella virosa type strain (9751T).</title>
        <authorList>
            <person name="Lang E."/>
            <person name="Teshima H."/>
            <person name="Lucas S."/>
            <person name="Lapidus A."/>
            <person name="Hammon N."/>
            <person name="Deshpande S."/>
            <person name="Nolan M."/>
            <person name="Cheng J."/>
            <person name="Pitluck S."/>
            <person name="Liolios K."/>
            <person name="Pagani I."/>
            <person name="Mikhailova N."/>
            <person name="Ivanova N."/>
            <person name="Mavromatis K."/>
            <person name="Pati A."/>
            <person name="Tapia R."/>
            <person name="Han C."/>
            <person name="Goodwin L."/>
            <person name="Chen A."/>
            <person name="Palaniappan K."/>
            <person name="Land M."/>
            <person name="Hauser L."/>
            <person name="Chang Y."/>
            <person name="Jeffries C."/>
            <person name="Brambilla E."/>
            <person name="Kopitz M."/>
            <person name="Rohde M."/>
            <person name="Goker M."/>
            <person name="Tindall B."/>
            <person name="Detter J."/>
            <person name="Woyke T."/>
            <person name="Bristow J."/>
            <person name="Eisen J."/>
            <person name="Markowitz V."/>
            <person name="Hugenholtz P."/>
            <person name="Klenk H."/>
            <person name="Kyrpides N."/>
        </authorList>
    </citation>
    <scope>NUCLEOTIDE SEQUENCE [LARGE SCALE GENOMIC DNA]</scope>
    <source>
        <strain evidence="10">ATCC 43766 / DSM 16922 / JCM 21250 / NBRC 16016 / NCTC 11634 / CL345/78</strain>
    </source>
</reference>
<keyword evidence="6 7" id="KW-0472">Membrane</keyword>
<evidence type="ECO:0000259" key="8">
    <source>
        <dbReference type="PROSITE" id="PS50850"/>
    </source>
</evidence>
<feature type="transmembrane region" description="Helical" evidence="7">
    <location>
        <begin position="278"/>
        <end position="298"/>
    </location>
</feature>
<evidence type="ECO:0000313" key="10">
    <source>
        <dbReference type="Proteomes" id="UP000008641"/>
    </source>
</evidence>
<dbReference type="Proteomes" id="UP000008641">
    <property type="component" value="Chromosome"/>
</dbReference>
<feature type="transmembrane region" description="Helical" evidence="7">
    <location>
        <begin position="410"/>
        <end position="430"/>
    </location>
</feature>
<dbReference type="eggNOG" id="COG2211">
    <property type="taxonomic scope" value="Bacteria"/>
</dbReference>
<dbReference type="EMBL" id="CP002455">
    <property type="protein sequence ID" value="ADX67357.1"/>
    <property type="molecule type" value="Genomic_DNA"/>
</dbReference>
<feature type="transmembrane region" description="Helical" evidence="7">
    <location>
        <begin position="330"/>
        <end position="349"/>
    </location>
</feature>
<dbReference type="KEGG" id="wvi:Weevi_0640"/>
<comment type="subcellular location">
    <subcellularLocation>
        <location evidence="1">Cell membrane</location>
        <topology evidence="1">Multi-pass membrane protein</topology>
    </subcellularLocation>
</comment>
<feature type="transmembrane region" description="Helical" evidence="7">
    <location>
        <begin position="138"/>
        <end position="160"/>
    </location>
</feature>
<name>F0P010_WEEVC</name>
<dbReference type="Gene3D" id="1.20.1250.20">
    <property type="entry name" value="MFS general substrate transporter like domains"/>
    <property type="match status" value="2"/>
</dbReference>
<evidence type="ECO:0000256" key="6">
    <source>
        <dbReference type="ARBA" id="ARBA00023136"/>
    </source>
</evidence>
<dbReference type="InterPro" id="IPR004740">
    <property type="entry name" value="Nuc_H_symport"/>
</dbReference>
<feature type="domain" description="Major facilitator superfamily (MFS) profile" evidence="8">
    <location>
        <begin position="232"/>
        <end position="444"/>
    </location>
</feature>
<evidence type="ECO:0000256" key="4">
    <source>
        <dbReference type="ARBA" id="ARBA00022692"/>
    </source>
</evidence>